<dbReference type="EMBL" id="QGGT01000009">
    <property type="protein sequence ID" value="PWK31600.1"/>
    <property type="molecule type" value="Genomic_DNA"/>
</dbReference>
<comment type="similarity">
    <text evidence="1">Belongs to the UPF0065 (bug) family.</text>
</comment>
<protein>
    <submittedName>
        <fullName evidence="2">Tripartite-type tricarboxylate transporter receptor subunit TctC</fullName>
    </submittedName>
</protein>
<dbReference type="PANTHER" id="PTHR42928">
    <property type="entry name" value="TRICARBOXYLATE-BINDING PROTEIN"/>
    <property type="match status" value="1"/>
</dbReference>
<dbReference type="CDD" id="cd13578">
    <property type="entry name" value="PBP2_Bug27"/>
    <property type="match status" value="1"/>
</dbReference>
<dbReference type="Gene3D" id="3.40.190.10">
    <property type="entry name" value="Periplasmic binding protein-like II"/>
    <property type="match status" value="1"/>
</dbReference>
<dbReference type="Proteomes" id="UP000245754">
    <property type="component" value="Unassembled WGS sequence"/>
</dbReference>
<sequence length="320" mass="33530">MNHRIRQFIGGVLFSAATAASAATFPDRPIELVIPYPPGGTADVVARPLSAGLQKALGVPVVVQYKAGASGSIATQYVARANPDGYTLVMVLAAHAINPSLYPNLPYDSVKDFAPVSMVAKLPLVLYTNPKFGPKTVQEFLSYAKAHPGQVSVGSAGNGNTSHLALELFSTMAGVKLLHVPYKGGGPSIAAAMGGEVNAVFAGPDSLNQAQAGRLRVIGVTSTQRLSLTPETPTIQEAGLKGYEVEGWYGLLAPAGTPAPVINTLNKAVAQVLADPQFRKTVGDLGYVPTGSTPSGFMDYVKQEMTRWSKVVKDANIKLE</sequence>
<dbReference type="Gene3D" id="3.40.190.150">
    <property type="entry name" value="Bordetella uptake gene, domain 1"/>
    <property type="match status" value="1"/>
</dbReference>
<dbReference type="AlphaFoldDB" id="A0A316EJW5"/>
<accession>A0A316EJW5</accession>
<evidence type="ECO:0000313" key="3">
    <source>
        <dbReference type="Proteomes" id="UP000245754"/>
    </source>
</evidence>
<dbReference type="GeneID" id="98342506"/>
<proteinExistence type="inferred from homology"/>
<organism evidence="2 3">
    <name type="scientific">Cupriavidus plantarum</name>
    <dbReference type="NCBI Taxonomy" id="942865"/>
    <lineage>
        <taxon>Bacteria</taxon>
        <taxon>Pseudomonadati</taxon>
        <taxon>Pseudomonadota</taxon>
        <taxon>Betaproteobacteria</taxon>
        <taxon>Burkholderiales</taxon>
        <taxon>Burkholderiaceae</taxon>
        <taxon>Cupriavidus</taxon>
    </lineage>
</organism>
<reference evidence="2 3" key="1">
    <citation type="submission" date="2018-05" db="EMBL/GenBank/DDBJ databases">
        <title>Genomic Encyclopedia of Type Strains, Phase IV (KMG-V): Genome sequencing to study the core and pangenomes of soil and plant-associated prokaryotes.</title>
        <authorList>
            <person name="Whitman W."/>
        </authorList>
    </citation>
    <scope>NUCLEOTIDE SEQUENCE [LARGE SCALE GENOMIC DNA]</scope>
    <source>
        <strain evidence="2 3">SLV-132</strain>
    </source>
</reference>
<dbReference type="SUPFAM" id="SSF53850">
    <property type="entry name" value="Periplasmic binding protein-like II"/>
    <property type="match status" value="1"/>
</dbReference>
<evidence type="ECO:0000256" key="1">
    <source>
        <dbReference type="ARBA" id="ARBA00006987"/>
    </source>
</evidence>
<comment type="caution">
    <text evidence="2">The sequence shown here is derived from an EMBL/GenBank/DDBJ whole genome shotgun (WGS) entry which is preliminary data.</text>
</comment>
<dbReference type="PANTHER" id="PTHR42928:SF5">
    <property type="entry name" value="BLR1237 PROTEIN"/>
    <property type="match status" value="1"/>
</dbReference>
<dbReference type="Pfam" id="PF03401">
    <property type="entry name" value="TctC"/>
    <property type="match status" value="1"/>
</dbReference>
<evidence type="ECO:0000313" key="2">
    <source>
        <dbReference type="EMBL" id="PWK31600.1"/>
    </source>
</evidence>
<dbReference type="InterPro" id="IPR042100">
    <property type="entry name" value="Bug_dom1"/>
</dbReference>
<dbReference type="InterPro" id="IPR005064">
    <property type="entry name" value="BUG"/>
</dbReference>
<gene>
    <name evidence="2" type="ORF">C7419_10957</name>
</gene>
<keyword evidence="2" id="KW-0675">Receptor</keyword>
<dbReference type="PIRSF" id="PIRSF017082">
    <property type="entry name" value="YflP"/>
    <property type="match status" value="1"/>
</dbReference>
<dbReference type="RefSeq" id="WP_109585418.1">
    <property type="nucleotide sequence ID" value="NZ_CAJPUX010000004.1"/>
</dbReference>
<name>A0A316EJW5_9BURK</name>
<keyword evidence="3" id="KW-1185">Reference proteome</keyword>
<dbReference type="OrthoDB" id="8678477at2"/>